<proteinExistence type="predicted"/>
<name>A0A7V8FK09_STEMA</name>
<reference evidence="2" key="1">
    <citation type="journal article" date="2020" name="MBio">
        <title>Horizontal gene transfer to a defensive symbiont with a reduced genome amongst a multipartite beetle microbiome.</title>
        <authorList>
            <person name="Waterworth S.C."/>
            <person name="Florez L.V."/>
            <person name="Rees E.R."/>
            <person name="Hertweck C."/>
            <person name="Kaltenpoth M."/>
            <person name="Kwan J.C."/>
        </authorList>
    </citation>
    <scope>NUCLEOTIDE SEQUENCE [LARGE SCALE GENOMIC DNA]</scope>
</reference>
<evidence type="ECO:0000313" key="1">
    <source>
        <dbReference type="EMBL" id="KAF1017466.1"/>
    </source>
</evidence>
<comment type="caution">
    <text evidence="1">The sequence shown here is derived from an EMBL/GenBank/DDBJ whole genome shotgun (WGS) entry which is preliminary data.</text>
</comment>
<dbReference type="EMBL" id="WNDS01000001">
    <property type="protein sequence ID" value="KAF1017466.1"/>
    <property type="molecule type" value="Genomic_DNA"/>
</dbReference>
<dbReference type="AlphaFoldDB" id="A0A7V8FK09"/>
<organism evidence="1 2">
    <name type="scientific">Stenotrophomonas maltophilia</name>
    <name type="common">Pseudomonas maltophilia</name>
    <name type="synonym">Xanthomonas maltophilia</name>
    <dbReference type="NCBI Taxonomy" id="40324"/>
    <lineage>
        <taxon>Bacteria</taxon>
        <taxon>Pseudomonadati</taxon>
        <taxon>Pseudomonadota</taxon>
        <taxon>Gammaproteobacteria</taxon>
        <taxon>Lysobacterales</taxon>
        <taxon>Lysobacteraceae</taxon>
        <taxon>Stenotrophomonas</taxon>
        <taxon>Stenotrophomonas maltophilia group</taxon>
    </lineage>
</organism>
<protein>
    <submittedName>
        <fullName evidence="1">Uncharacterized protein</fullName>
    </submittedName>
</protein>
<dbReference type="Proteomes" id="UP000487117">
    <property type="component" value="Unassembled WGS sequence"/>
</dbReference>
<evidence type="ECO:0000313" key="2">
    <source>
        <dbReference type="Proteomes" id="UP000487117"/>
    </source>
</evidence>
<sequence length="119" mass="13996">MMALLAFLEACFKLDFANRKRLKLKDSLTKILIKLFNQKHNKAKLMDDIIKGWQKEGLLSHLEYDRINSAFKLRHWIAYGQYWSPEKIKPHDFLEVAEFVEGLINSRTFKTADIDLIGI</sequence>
<gene>
    <name evidence="1" type="ORF">GAK31_00731</name>
</gene>
<accession>A0A7V8FK09</accession>